<evidence type="ECO:0000313" key="2">
    <source>
        <dbReference type="EMBL" id="ONK68637.1"/>
    </source>
</evidence>
<dbReference type="InterPro" id="IPR040265">
    <property type="entry name" value="CHUP1/IPGA1-like"/>
</dbReference>
<evidence type="ECO:0000256" key="1">
    <source>
        <dbReference type="ARBA" id="ARBA00023054"/>
    </source>
</evidence>
<dbReference type="PANTHER" id="PTHR31342:SF41">
    <property type="entry name" value="OS08G0129600 PROTEIN"/>
    <property type="match status" value="1"/>
</dbReference>
<keyword evidence="1" id="KW-0175">Coiled coil</keyword>
<dbReference type="GO" id="GO:0055028">
    <property type="term" value="C:cortical microtubule"/>
    <property type="evidence" value="ECO:0007669"/>
    <property type="project" value="TreeGrafter"/>
</dbReference>
<name>A0A5P1EU39_ASPOF</name>
<evidence type="ECO:0000313" key="3">
    <source>
        <dbReference type="Proteomes" id="UP000243459"/>
    </source>
</evidence>
<protein>
    <submittedName>
        <fullName evidence="2">Uncharacterized protein</fullName>
    </submittedName>
</protein>
<keyword evidence="3" id="KW-1185">Reference proteome</keyword>
<dbReference type="AlphaFoldDB" id="A0A5P1EU39"/>
<dbReference type="GO" id="GO:0072699">
    <property type="term" value="P:protein localization to cortical microtubule cytoskeleton"/>
    <property type="evidence" value="ECO:0007669"/>
    <property type="project" value="TreeGrafter"/>
</dbReference>
<dbReference type="EMBL" id="CM007385">
    <property type="protein sequence ID" value="ONK68637.1"/>
    <property type="molecule type" value="Genomic_DNA"/>
</dbReference>
<dbReference type="Gramene" id="ONK68637">
    <property type="protein sequence ID" value="ONK68637"/>
    <property type="gene ID" value="A4U43_C05F14210"/>
</dbReference>
<proteinExistence type="predicted"/>
<sequence>MPALSPPQISFLLSLFPNPNNSIRTHKIPPFSPKSKKGAAFSSRTVHCSAANKPSPSSEELSKVVAKLVEEGKIKFASVKLAKRHMKRVATELQVMGASNKDPALEYMLLQGVRFAFRIHQFAGGLDSETMHAFGELRNLAHVRKKL</sequence>
<organism evidence="2 3">
    <name type="scientific">Asparagus officinalis</name>
    <name type="common">Garden asparagus</name>
    <dbReference type="NCBI Taxonomy" id="4686"/>
    <lineage>
        <taxon>Eukaryota</taxon>
        <taxon>Viridiplantae</taxon>
        <taxon>Streptophyta</taxon>
        <taxon>Embryophyta</taxon>
        <taxon>Tracheophyta</taxon>
        <taxon>Spermatophyta</taxon>
        <taxon>Magnoliopsida</taxon>
        <taxon>Liliopsida</taxon>
        <taxon>Asparagales</taxon>
        <taxon>Asparagaceae</taxon>
        <taxon>Asparagoideae</taxon>
        <taxon>Asparagus</taxon>
    </lineage>
</organism>
<gene>
    <name evidence="2" type="ORF">A4U43_C05F14210</name>
</gene>
<dbReference type="Proteomes" id="UP000243459">
    <property type="component" value="Chromosome 5"/>
</dbReference>
<dbReference type="PANTHER" id="PTHR31342">
    <property type="entry name" value="PROTEIN CHUP1, CHLOROPLASTIC"/>
    <property type="match status" value="1"/>
</dbReference>
<reference evidence="3" key="1">
    <citation type="journal article" date="2017" name="Nat. Commun.">
        <title>The asparagus genome sheds light on the origin and evolution of a young Y chromosome.</title>
        <authorList>
            <person name="Harkess A."/>
            <person name="Zhou J."/>
            <person name="Xu C."/>
            <person name="Bowers J.E."/>
            <person name="Van der Hulst R."/>
            <person name="Ayyampalayam S."/>
            <person name="Mercati F."/>
            <person name="Riccardi P."/>
            <person name="McKain M.R."/>
            <person name="Kakrana A."/>
            <person name="Tang H."/>
            <person name="Ray J."/>
            <person name="Groenendijk J."/>
            <person name="Arikit S."/>
            <person name="Mathioni S.M."/>
            <person name="Nakano M."/>
            <person name="Shan H."/>
            <person name="Telgmann-Rauber A."/>
            <person name="Kanno A."/>
            <person name="Yue Z."/>
            <person name="Chen H."/>
            <person name="Li W."/>
            <person name="Chen Y."/>
            <person name="Xu X."/>
            <person name="Zhang Y."/>
            <person name="Luo S."/>
            <person name="Chen H."/>
            <person name="Gao J."/>
            <person name="Mao Z."/>
            <person name="Pires J.C."/>
            <person name="Luo M."/>
            <person name="Kudrna D."/>
            <person name="Wing R.A."/>
            <person name="Meyers B.C."/>
            <person name="Yi K."/>
            <person name="Kong H."/>
            <person name="Lavrijsen P."/>
            <person name="Sunseri F."/>
            <person name="Falavigna A."/>
            <person name="Ye Y."/>
            <person name="Leebens-Mack J.H."/>
            <person name="Chen G."/>
        </authorList>
    </citation>
    <scope>NUCLEOTIDE SEQUENCE [LARGE SCALE GENOMIC DNA]</scope>
    <source>
        <strain evidence="3">cv. DH0086</strain>
    </source>
</reference>
<accession>A0A5P1EU39</accession>